<evidence type="ECO:0000256" key="14">
    <source>
        <dbReference type="ARBA" id="ARBA00023180"/>
    </source>
</evidence>
<evidence type="ECO:0000256" key="13">
    <source>
        <dbReference type="ARBA" id="ARBA00023157"/>
    </source>
</evidence>
<keyword evidence="28" id="KW-1185">Reference proteome</keyword>
<dbReference type="Pfam" id="PF17039">
    <property type="entry name" value="Glyco_tran_10_N"/>
    <property type="match status" value="1"/>
</dbReference>
<evidence type="ECO:0000256" key="21">
    <source>
        <dbReference type="ARBA" id="ARBA00037848"/>
    </source>
</evidence>
<accession>A0AAY4C2M1</accession>
<dbReference type="InterPro" id="IPR038577">
    <property type="entry name" value="GT10-like_C_sf"/>
</dbReference>
<comment type="catalytic activity">
    <reaction evidence="17">
        <text>an alpha-Neu5Ac-(2-&gt;3)-beta-D-Gal-(1-&gt;4)-beta-D-GlcNAc-(1-&gt;3)-beta-D-Gal-(1-&gt;4)-beta-D-GlcNAc derivative + GDP-beta-L-fucose = an alpha-Neu5Ac-(2-&gt;3)-beta-D-Gal-(1-&gt;4)-beta-D-GlcNAc-(1-&gt;3)-beta-D-Gal-(1-&gt;4)-[alpha-L-Fuc-(1-&gt;3)]-beta-D-GlcNAc derivative + GDP + H(+)</text>
        <dbReference type="Rhea" id="RHEA:68044"/>
        <dbReference type="ChEBI" id="CHEBI:15378"/>
        <dbReference type="ChEBI" id="CHEBI:57273"/>
        <dbReference type="ChEBI" id="CHEBI:58189"/>
        <dbReference type="ChEBI" id="CHEBI:145343"/>
        <dbReference type="ChEBI" id="CHEBI:176900"/>
    </reaction>
    <physiologicalReaction direction="left-to-right" evidence="17">
        <dbReference type="Rhea" id="RHEA:68045"/>
    </physiologicalReaction>
</comment>
<evidence type="ECO:0000256" key="6">
    <source>
        <dbReference type="ARBA" id="ARBA00022679"/>
    </source>
</evidence>
<comment type="catalytic activity">
    <reaction evidence="19">
        <text>an N-acetyl-alpha-neuraminyl-(2-&gt;3)-beta-D-galactosyl-(1-&gt;4)-N-acetyl-beta-D-glucosaminyl derivative + GDP-beta-L-fucose = an alpha-Neu5Ac-(2-&gt;3)-beta-D-Gal-(1-&gt;4)-[alpha-L-Fuc-(1-&gt;3)]-beta-D-GlcNAc derivative + GDP + H(+)</text>
        <dbReference type="Rhea" id="RHEA:56076"/>
        <dbReference type="ChEBI" id="CHEBI:15378"/>
        <dbReference type="ChEBI" id="CHEBI:57273"/>
        <dbReference type="ChEBI" id="CHEBI:58189"/>
        <dbReference type="ChEBI" id="CHEBI:136545"/>
        <dbReference type="ChEBI" id="CHEBI:139509"/>
    </reaction>
    <physiologicalReaction direction="left-to-right" evidence="19">
        <dbReference type="Rhea" id="RHEA:56077"/>
    </physiologicalReaction>
</comment>
<comment type="catalytic activity">
    <reaction evidence="16">
        <text>alpha-D-galactosyl-(1-&gt;3)-beta-D-galactosyl-(1-&gt;4)-N-acetyl-beta-D-glucosaminyl-(1-&gt;3)-beta-D-galactosyl-(1-&gt;4)-beta-D-glucosyl-(1&lt;-&gt;1')-ceramide + GDP-beta-L-fucose = a neolactoside IV(3)-alpha-Gal,III(3)-alpha-Fuc-nLc4Cer + GDP + H(+)</text>
        <dbReference type="Rhea" id="RHEA:48380"/>
        <dbReference type="ChEBI" id="CHEBI:15378"/>
        <dbReference type="ChEBI" id="CHEBI:57273"/>
        <dbReference type="ChEBI" id="CHEBI:58189"/>
        <dbReference type="ChEBI" id="CHEBI:90380"/>
        <dbReference type="ChEBI" id="CHEBI:90381"/>
    </reaction>
    <physiologicalReaction direction="left-to-right" evidence="16">
        <dbReference type="Rhea" id="RHEA:48381"/>
    </physiologicalReaction>
</comment>
<keyword evidence="10 24" id="KW-0333">Golgi apparatus</keyword>
<dbReference type="GeneTree" id="ENSGT00940000155095"/>
<dbReference type="PANTHER" id="PTHR11929:SF10">
    <property type="entry name" value="4-GALACTOSYL-N-ACETYLGLUCOSAMINIDE 3-ALPHA-L-FUCOSYLTRANSFERASE 9"/>
    <property type="match status" value="1"/>
</dbReference>
<evidence type="ECO:0000256" key="4">
    <source>
        <dbReference type="ARBA" id="ARBA00011738"/>
    </source>
</evidence>
<dbReference type="GO" id="GO:0032580">
    <property type="term" value="C:Golgi cisterna membrane"/>
    <property type="evidence" value="ECO:0007669"/>
    <property type="project" value="UniProtKB-SubCell"/>
</dbReference>
<comment type="catalytic activity">
    <reaction evidence="22">
        <text>beta-D-Gal-(1-&gt;4)-beta-D-GlcNAc-(1-&gt;3)-beta-D-Gal-(1-&gt;4)-D-Glc + GDP-beta-L-fucose = beta-D-Gal-(1-&gt;4)-[alpha-L-Fuc-(1-&gt;3)]-beta-D-GlcNAc-(1-&gt;3)-beta-D-Gal-(1-&gt;4)-D-Glc + GDP + H(+)</text>
        <dbReference type="Rhea" id="RHEA:77187"/>
        <dbReference type="ChEBI" id="CHEBI:15378"/>
        <dbReference type="ChEBI" id="CHEBI:57273"/>
        <dbReference type="ChEBI" id="CHEBI:58189"/>
        <dbReference type="ChEBI" id="CHEBI:60239"/>
        <dbReference type="ChEBI" id="CHEBI:61352"/>
    </reaction>
    <physiologicalReaction direction="left-to-right" evidence="22">
        <dbReference type="Rhea" id="RHEA:77188"/>
    </physiologicalReaction>
</comment>
<reference evidence="27" key="3">
    <citation type="submission" date="2025-09" db="UniProtKB">
        <authorList>
            <consortium name="Ensembl"/>
        </authorList>
    </citation>
    <scope>IDENTIFICATION</scope>
</reference>
<evidence type="ECO:0000256" key="2">
    <source>
        <dbReference type="ARBA" id="ARBA00004934"/>
    </source>
</evidence>
<name>A0AAY4C2M1_9TELE</name>
<evidence type="ECO:0000259" key="25">
    <source>
        <dbReference type="Pfam" id="PF00852"/>
    </source>
</evidence>
<evidence type="ECO:0000256" key="19">
    <source>
        <dbReference type="ARBA" id="ARBA00036481"/>
    </source>
</evidence>
<keyword evidence="13" id="KW-1015">Disulfide bond</keyword>
<sequence>MPLDKLVERSARSAMTLSNLLRGSLIAVVLVTVLLVVFFAYSSSPFDLLPCSATRMEPQENFTCPDVCSGNISTFHLRTEEQNGPVVPKTPAGTKEPDTLLLMWFWPFGVAFEFPSCSELYNIQGCQFTADRNLYGKADGVLIHHRDIGGDLSNMPQTPRPVHQKWIWWNHESPTYSTNLPALNNLFNLTANYRRDADIFLPYGTLEEYNENGTFEIPKKDKLVCWIVSHWNPNHQRRHYYEELKNHINIDIYGRPFEKYVTDSDFPNLISSCKFYLSFENSVHVDYLSGKVYDPLQFGTVPVVLGPPRDNYEEHAPGDSFIHVEDFPTPKDLANRLLLLDKNETMYREYFNWRKAYKVKQHSFTLRTVCYACDHVRRFKGYKVFKNFNKWFWG</sequence>
<evidence type="ECO:0000256" key="3">
    <source>
        <dbReference type="ARBA" id="ARBA00008919"/>
    </source>
</evidence>
<feature type="domain" description="Fucosyltransferase C-terminal" evidence="25">
    <location>
        <begin position="218"/>
        <end position="391"/>
    </location>
</feature>
<evidence type="ECO:0000256" key="10">
    <source>
        <dbReference type="ARBA" id="ARBA00023034"/>
    </source>
</evidence>
<evidence type="ECO:0000256" key="17">
    <source>
        <dbReference type="ARBA" id="ARBA00036234"/>
    </source>
</evidence>
<evidence type="ECO:0000256" key="11">
    <source>
        <dbReference type="ARBA" id="ARBA00023098"/>
    </source>
</evidence>
<evidence type="ECO:0000256" key="24">
    <source>
        <dbReference type="RuleBase" id="RU003832"/>
    </source>
</evidence>
<reference evidence="27 28" key="1">
    <citation type="submission" date="2020-06" db="EMBL/GenBank/DDBJ databases">
        <authorList>
            <consortium name="Wellcome Sanger Institute Data Sharing"/>
        </authorList>
    </citation>
    <scope>NUCLEOTIDE SEQUENCE [LARGE SCALE GENOMIC DNA]</scope>
</reference>
<dbReference type="SUPFAM" id="SSF53756">
    <property type="entry name" value="UDP-Glycosyltransferase/glycogen phosphorylase"/>
    <property type="match status" value="1"/>
</dbReference>
<comment type="similarity">
    <text evidence="3 24">Belongs to the glycosyltransferase 10 family.</text>
</comment>
<keyword evidence="8" id="KW-0735">Signal-anchor</keyword>
<evidence type="ECO:0000256" key="12">
    <source>
        <dbReference type="ARBA" id="ARBA00023136"/>
    </source>
</evidence>
<evidence type="ECO:0000313" key="28">
    <source>
        <dbReference type="Proteomes" id="UP000694580"/>
    </source>
</evidence>
<evidence type="ECO:0000256" key="8">
    <source>
        <dbReference type="ARBA" id="ARBA00022968"/>
    </source>
</evidence>
<comment type="pathway">
    <text evidence="2">Glycolipid biosynthesis.</text>
</comment>
<dbReference type="Gene3D" id="3.40.50.11660">
    <property type="entry name" value="Glycosyl transferase family 10, C-terminal domain"/>
    <property type="match status" value="1"/>
</dbReference>
<feature type="domain" description="Fucosyltransferase N-terminal" evidence="26">
    <location>
        <begin position="98"/>
        <end position="204"/>
    </location>
</feature>
<dbReference type="InterPro" id="IPR001503">
    <property type="entry name" value="Glyco_trans_10"/>
</dbReference>
<comment type="subunit">
    <text evidence="4">Homodimer.</text>
</comment>
<gene>
    <name evidence="27" type="primary">FUT9</name>
</gene>
<keyword evidence="9 24" id="KW-1133">Transmembrane helix</keyword>
<evidence type="ECO:0000313" key="27">
    <source>
        <dbReference type="Ensembl" id="ENSDCDP00010027405.1"/>
    </source>
</evidence>
<protein>
    <recommendedName>
        <fullName evidence="24">Fucosyltransferase</fullName>
        <ecNumber evidence="24">2.4.1.-</ecNumber>
    </recommendedName>
</protein>
<keyword evidence="6 24" id="KW-0808">Transferase</keyword>
<dbReference type="InterPro" id="IPR055270">
    <property type="entry name" value="Glyco_tran_10_C"/>
</dbReference>
<feature type="transmembrane region" description="Helical" evidence="24">
    <location>
        <begin position="20"/>
        <end position="41"/>
    </location>
</feature>
<evidence type="ECO:0000256" key="20">
    <source>
        <dbReference type="ARBA" id="ARBA00036757"/>
    </source>
</evidence>
<dbReference type="GO" id="GO:0017083">
    <property type="term" value="F:4-galactosyl-N-acetylglucosaminide 3-alpha-L-fucosyltransferase activity"/>
    <property type="evidence" value="ECO:0007669"/>
    <property type="project" value="UniProtKB-EC"/>
</dbReference>
<keyword evidence="7 24" id="KW-0812">Transmembrane</keyword>
<comment type="catalytic activity">
    <reaction evidence="23">
        <text>an alpha-L-Fuc-(1-&gt;2)-beta-D-Gal-(1-&gt;4)-beta-D-GlcNAc derivative + GDP-beta-L-fucose = an alpha-L-Fuc-(1-&gt;2)-beta-D-Gal-(1-&gt;4)-[alpha-L-Fuc-(1-&gt;3)]-beta-D-GlcNAc derivative + GDP + H(+)</text>
        <dbReference type="Rhea" id="RHEA:77191"/>
        <dbReference type="ChEBI" id="CHEBI:15378"/>
        <dbReference type="ChEBI" id="CHEBI:57273"/>
        <dbReference type="ChEBI" id="CHEBI:58189"/>
        <dbReference type="ChEBI" id="CHEBI:133510"/>
        <dbReference type="ChEBI" id="CHEBI:195560"/>
    </reaction>
    <physiologicalReaction direction="left-to-right" evidence="23">
        <dbReference type="Rhea" id="RHEA:77192"/>
    </physiologicalReaction>
</comment>
<comment type="catalytic activity">
    <reaction evidence="20">
        <text>a neolactoside nLc4Cer + GDP-beta-L-fucose = a neolactoside III(3)-alpha-Fuc-nLc4Cer + GDP + H(+)</text>
        <dbReference type="Rhea" id="RHEA:48376"/>
        <dbReference type="ChEBI" id="CHEBI:15378"/>
        <dbReference type="ChEBI" id="CHEBI:57273"/>
        <dbReference type="ChEBI" id="CHEBI:58189"/>
        <dbReference type="ChEBI" id="CHEBI:90376"/>
        <dbReference type="ChEBI" id="CHEBI:90379"/>
    </reaction>
    <physiologicalReaction direction="left-to-right" evidence="20">
        <dbReference type="Rhea" id="RHEA:48377"/>
    </physiologicalReaction>
</comment>
<comment type="subcellular location">
    <subcellularLocation>
        <location evidence="24">Golgi apparatus</location>
        <location evidence="24">Golgi stack membrane</location>
        <topology evidence="24">Single-pass type II membrane protein</topology>
    </subcellularLocation>
    <subcellularLocation>
        <location evidence="21">Golgi apparatus</location>
        <location evidence="21">trans-Golgi network membrane</location>
        <topology evidence="21">Single-pass type II membrane protein</topology>
    </subcellularLocation>
</comment>
<keyword evidence="12 24" id="KW-0472">Membrane</keyword>
<proteinExistence type="inferred from homology"/>
<evidence type="ECO:0000256" key="16">
    <source>
        <dbReference type="ARBA" id="ARBA00036053"/>
    </source>
</evidence>
<evidence type="ECO:0000256" key="23">
    <source>
        <dbReference type="ARBA" id="ARBA00043838"/>
    </source>
</evidence>
<evidence type="ECO:0000256" key="18">
    <source>
        <dbReference type="ARBA" id="ARBA00036295"/>
    </source>
</evidence>
<dbReference type="AlphaFoldDB" id="A0AAY4C2M1"/>
<evidence type="ECO:0000256" key="5">
    <source>
        <dbReference type="ARBA" id="ARBA00022676"/>
    </source>
</evidence>
<keyword evidence="14" id="KW-0325">Glycoprotein</keyword>
<dbReference type="Pfam" id="PF00852">
    <property type="entry name" value="Glyco_transf_10"/>
    <property type="match status" value="1"/>
</dbReference>
<reference evidence="27" key="2">
    <citation type="submission" date="2025-08" db="UniProtKB">
        <authorList>
            <consortium name="Ensembl"/>
        </authorList>
    </citation>
    <scope>IDENTIFICATION</scope>
</reference>
<dbReference type="Proteomes" id="UP000694580">
    <property type="component" value="Chromosome 12"/>
</dbReference>
<evidence type="ECO:0000256" key="7">
    <source>
        <dbReference type="ARBA" id="ARBA00022692"/>
    </source>
</evidence>
<evidence type="ECO:0000256" key="15">
    <source>
        <dbReference type="ARBA" id="ARBA00029329"/>
    </source>
</evidence>
<evidence type="ECO:0000256" key="1">
    <source>
        <dbReference type="ARBA" id="ARBA00004922"/>
    </source>
</evidence>
<dbReference type="InterPro" id="IPR031481">
    <property type="entry name" value="Glyco_tran_10_N"/>
</dbReference>
<comment type="catalytic activity">
    <reaction evidence="15">
        <text>a beta-D-galactosyl-(1-&gt;4)-N-acetyl-beta-D-glucosaminyl derivative + GDP-beta-L-fucose = a beta-D-galactosyl-(1-&gt;4)-[alpha-L-fucosyl-(1-&gt;3)]-N-acetyl-beta-D-glucosaminyl derivative + GDP + H(+)</text>
        <dbReference type="Rhea" id="RHEA:14257"/>
        <dbReference type="ChEBI" id="CHEBI:15378"/>
        <dbReference type="ChEBI" id="CHEBI:57273"/>
        <dbReference type="ChEBI" id="CHEBI:58189"/>
        <dbReference type="ChEBI" id="CHEBI:133507"/>
        <dbReference type="ChEBI" id="CHEBI:137941"/>
        <dbReference type="EC" id="2.4.1.152"/>
    </reaction>
    <physiologicalReaction direction="left-to-right" evidence="15">
        <dbReference type="Rhea" id="RHEA:14258"/>
    </physiologicalReaction>
</comment>
<keyword evidence="5 24" id="KW-0328">Glycosyltransferase</keyword>
<dbReference type="PANTHER" id="PTHR11929">
    <property type="entry name" value="ALPHA- 1,3 -FUCOSYLTRANSFERASE"/>
    <property type="match status" value="1"/>
</dbReference>
<evidence type="ECO:0000256" key="22">
    <source>
        <dbReference type="ARBA" id="ARBA00043828"/>
    </source>
</evidence>
<dbReference type="EC" id="2.4.1.-" evidence="24"/>
<dbReference type="FunFam" id="3.40.50.11660:FF:000001">
    <property type="entry name" value="alpha-(1,3)-fucosyltransferase 9"/>
    <property type="match status" value="1"/>
</dbReference>
<keyword evidence="11" id="KW-0443">Lipid metabolism</keyword>
<organism evidence="27 28">
    <name type="scientific">Denticeps clupeoides</name>
    <name type="common">denticle herring</name>
    <dbReference type="NCBI Taxonomy" id="299321"/>
    <lineage>
        <taxon>Eukaryota</taxon>
        <taxon>Metazoa</taxon>
        <taxon>Chordata</taxon>
        <taxon>Craniata</taxon>
        <taxon>Vertebrata</taxon>
        <taxon>Euteleostomi</taxon>
        <taxon>Actinopterygii</taxon>
        <taxon>Neopterygii</taxon>
        <taxon>Teleostei</taxon>
        <taxon>Clupei</taxon>
        <taxon>Clupeiformes</taxon>
        <taxon>Denticipitoidei</taxon>
        <taxon>Denticipitidae</taxon>
        <taxon>Denticeps</taxon>
    </lineage>
</organism>
<comment type="pathway">
    <text evidence="1">Protein modification; protein glycosylation.</text>
</comment>
<evidence type="ECO:0000256" key="9">
    <source>
        <dbReference type="ARBA" id="ARBA00022989"/>
    </source>
</evidence>
<dbReference type="GO" id="GO:0006629">
    <property type="term" value="P:lipid metabolic process"/>
    <property type="evidence" value="ECO:0007669"/>
    <property type="project" value="UniProtKB-KW"/>
</dbReference>
<evidence type="ECO:0000259" key="26">
    <source>
        <dbReference type="Pfam" id="PF17039"/>
    </source>
</evidence>
<comment type="catalytic activity">
    <reaction evidence="18">
        <text>alpha-N-glycoloylneuraminosyl-(2-&gt;3)-beta-D-galactosyl-(1-&gt;4)-N-acetyl-beta-D-glucosaminyl-(1-&gt;3)-beta-D-galactosyl-(1-&gt;4)-N-acetyl-beta-D-glucosaminyl-(1-&gt;3)-beta-D-galactosyl-(1-&gt;4)-beta-D-glucosyl-(1&lt;-&gt;1')-ceramide + GDP-beta-L-fucose = alpha-N-glycoloylneuraminosyl-(2-&gt;3)-beta-D-galactosyl-(1-&gt;4)-N-acetyl-beta-D-glucosaminyl-(1-&gt;3)-beta-D-galactosyl-(1-&gt;4)-[alpha-L-fucosyl-(1-&gt;3)]-N-acetyl-beta-D-glucosaminyl-(1-&gt;3)-beta-D-galactosyl-(1-&gt;4)-beta-D-glucosyl-(1&lt;-&gt;1')-ceramide + GDP + H(+)</text>
        <dbReference type="Rhea" id="RHEA:48388"/>
        <dbReference type="ChEBI" id="CHEBI:15378"/>
        <dbReference type="ChEBI" id="CHEBI:57273"/>
        <dbReference type="ChEBI" id="CHEBI:58189"/>
        <dbReference type="ChEBI" id="CHEBI:90383"/>
        <dbReference type="ChEBI" id="CHEBI:90384"/>
    </reaction>
    <physiologicalReaction direction="left-to-right" evidence="18">
        <dbReference type="Rhea" id="RHEA:48389"/>
    </physiologicalReaction>
</comment>
<dbReference type="Ensembl" id="ENSDCDT00010033895.1">
    <property type="protein sequence ID" value="ENSDCDP00010027405.1"/>
    <property type="gene ID" value="ENSDCDG00010017349.1"/>
</dbReference>